<dbReference type="Gene3D" id="3.30.530.20">
    <property type="match status" value="1"/>
</dbReference>
<dbReference type="InterPro" id="IPR023393">
    <property type="entry name" value="START-like_dom_sf"/>
</dbReference>
<dbReference type="AlphaFoldDB" id="A0A9E8SNQ0"/>
<evidence type="ECO:0000313" key="4">
    <source>
        <dbReference type="Proteomes" id="UP001164653"/>
    </source>
</evidence>
<organism evidence="3 4">
    <name type="scientific">Dyadobacter pollutisoli</name>
    <dbReference type="NCBI Taxonomy" id="2910158"/>
    <lineage>
        <taxon>Bacteria</taxon>
        <taxon>Pseudomonadati</taxon>
        <taxon>Bacteroidota</taxon>
        <taxon>Cytophagia</taxon>
        <taxon>Cytophagales</taxon>
        <taxon>Spirosomataceae</taxon>
        <taxon>Dyadobacter</taxon>
    </lineage>
</organism>
<reference evidence="3" key="1">
    <citation type="submission" date="2022-11" db="EMBL/GenBank/DDBJ databases">
        <title>Dyadobacter pollutisoli sp. nov., isolated from plastic dumped soil.</title>
        <authorList>
            <person name="Kim J.M."/>
            <person name="Kim K.R."/>
            <person name="Lee J.K."/>
            <person name="Hao L."/>
            <person name="Jeon C.O."/>
        </authorList>
    </citation>
    <scope>NUCLEOTIDE SEQUENCE</scope>
    <source>
        <strain evidence="3">U1</strain>
    </source>
</reference>
<dbReference type="EMBL" id="CP112998">
    <property type="protein sequence ID" value="WAC14609.1"/>
    <property type="molecule type" value="Genomic_DNA"/>
</dbReference>
<name>A0A9E8SNQ0_9BACT</name>
<evidence type="ECO:0000256" key="1">
    <source>
        <dbReference type="ARBA" id="ARBA00006817"/>
    </source>
</evidence>
<dbReference type="KEGG" id="dpf:ON006_11735"/>
<dbReference type="Pfam" id="PF08327">
    <property type="entry name" value="AHSA1"/>
    <property type="match status" value="1"/>
</dbReference>
<feature type="domain" description="Activator of Hsp90 ATPase homologue 1/2-like C-terminal" evidence="2">
    <location>
        <begin position="26"/>
        <end position="160"/>
    </location>
</feature>
<comment type="similarity">
    <text evidence="1">Belongs to the AHA1 family.</text>
</comment>
<gene>
    <name evidence="3" type="ORF">ON006_11735</name>
</gene>
<evidence type="ECO:0000313" key="3">
    <source>
        <dbReference type="EMBL" id="WAC14609.1"/>
    </source>
</evidence>
<protein>
    <submittedName>
        <fullName evidence="3">SRPBCC domain-containing protein</fullName>
    </submittedName>
</protein>
<dbReference type="RefSeq" id="WP_244819978.1">
    <property type="nucleotide sequence ID" value="NZ_CP112998.1"/>
</dbReference>
<dbReference type="Proteomes" id="UP001164653">
    <property type="component" value="Chromosome"/>
</dbReference>
<dbReference type="SUPFAM" id="SSF55961">
    <property type="entry name" value="Bet v1-like"/>
    <property type="match status" value="1"/>
</dbReference>
<proteinExistence type="inferred from homology"/>
<keyword evidence="4" id="KW-1185">Reference proteome</keyword>
<sequence>MLNKNATKITAEEGKQEFFIEREFEAPRELVFRAFNEPEFLLQWLGPKDMEMKIDKYDNQSGGSYRFVHSLCNGGGEFGFNGVIHEVASPERIIRTFEFEGLPERGHVSLEFLTLIELPDNRTRLHIQSVFKSVEDRDGLLQSGMEGGMNEGFRKLDEIFANSIVNN</sequence>
<accession>A0A9E8SNQ0</accession>
<evidence type="ECO:0000259" key="2">
    <source>
        <dbReference type="Pfam" id="PF08327"/>
    </source>
</evidence>
<dbReference type="InterPro" id="IPR013538">
    <property type="entry name" value="ASHA1/2-like_C"/>
</dbReference>